<dbReference type="PANTHER" id="PTHR43687:SF6">
    <property type="entry name" value="L-ASPARTATE SEMIALDEHYDE SULFURTRANSFERASE IRON-SULFUR SUBUNIT"/>
    <property type="match status" value="1"/>
</dbReference>
<dbReference type="InterPro" id="IPR017896">
    <property type="entry name" value="4Fe4S_Fe-S-bd"/>
</dbReference>
<dbReference type="RefSeq" id="WP_124329636.1">
    <property type="nucleotide sequence ID" value="NZ_BEXT01000001.1"/>
</dbReference>
<dbReference type="InterPro" id="IPR008254">
    <property type="entry name" value="Flavodoxin/NO_synth"/>
</dbReference>
<keyword evidence="7" id="KW-0408">Iron</keyword>
<evidence type="ECO:0000256" key="7">
    <source>
        <dbReference type="ARBA" id="ARBA00023004"/>
    </source>
</evidence>
<dbReference type="PROSITE" id="PS51379">
    <property type="entry name" value="4FE4S_FER_2"/>
    <property type="match status" value="2"/>
</dbReference>
<dbReference type="PROSITE" id="PS00201">
    <property type="entry name" value="FLAVODOXIN"/>
    <property type="match status" value="1"/>
</dbReference>
<organism evidence="11 12">
    <name type="scientific">Desulfonema ishimotonii</name>
    <dbReference type="NCBI Taxonomy" id="45657"/>
    <lineage>
        <taxon>Bacteria</taxon>
        <taxon>Pseudomonadati</taxon>
        <taxon>Thermodesulfobacteriota</taxon>
        <taxon>Desulfobacteria</taxon>
        <taxon>Desulfobacterales</taxon>
        <taxon>Desulfococcaceae</taxon>
        <taxon>Desulfonema</taxon>
    </lineage>
</organism>
<protein>
    <submittedName>
        <fullName evidence="11">4Fe-4S ferredoxin</fullName>
    </submittedName>
</protein>
<feature type="domain" description="4Fe-4S ferredoxin-type" evidence="10">
    <location>
        <begin position="204"/>
        <end position="233"/>
    </location>
</feature>
<dbReference type="NCBIfam" id="NF038196">
    <property type="entry name" value="ferrodoxin_EFR1"/>
    <property type="match status" value="1"/>
</dbReference>
<dbReference type="Gene3D" id="3.40.50.360">
    <property type="match status" value="1"/>
</dbReference>
<feature type="domain" description="Flavodoxin-like" evidence="9">
    <location>
        <begin position="8"/>
        <end position="164"/>
    </location>
</feature>
<sequence>MEAKGKKIFIVYCSPAGATRHVAEVIENQAGELGAETVLLDLGTKADSAPVTAQIAAAGENACLFIGSPVYASHAVPPVTDFINGLPEKTGASAVPFVTWGAVTSGIALHDMGKKLGEKGFRLAGAAKVVAPHSMMWRSEDPLGKGHPDADDDRMLREMVAEICKKTGNADFPELSLTELAYQPEAAREQMEKSSLAAAKGHLPKREVDTGLCNECGTCAEVCPVDAITFSPWPEFGDRCICCYNCVRECPETAIKADFSKLEQGIRVKAEKFVEQPLTRIFV</sequence>
<evidence type="ECO:0000313" key="11">
    <source>
        <dbReference type="EMBL" id="GBC62472.1"/>
    </source>
</evidence>
<dbReference type="Gene3D" id="3.30.70.20">
    <property type="match status" value="1"/>
</dbReference>
<dbReference type="SUPFAM" id="SSF54862">
    <property type="entry name" value="4Fe-4S ferredoxins"/>
    <property type="match status" value="1"/>
</dbReference>
<dbReference type="PROSITE" id="PS00198">
    <property type="entry name" value="4FE4S_FER_1"/>
    <property type="match status" value="2"/>
</dbReference>
<evidence type="ECO:0000256" key="1">
    <source>
        <dbReference type="ARBA" id="ARBA00001917"/>
    </source>
</evidence>
<name>A0A401FZQ5_9BACT</name>
<evidence type="ECO:0000259" key="9">
    <source>
        <dbReference type="PROSITE" id="PS50902"/>
    </source>
</evidence>
<gene>
    <name evidence="11" type="ORF">DENIS_3444</name>
</gene>
<keyword evidence="4" id="KW-0479">Metal-binding</keyword>
<evidence type="ECO:0000256" key="5">
    <source>
        <dbReference type="ARBA" id="ARBA00022737"/>
    </source>
</evidence>
<dbReference type="PANTHER" id="PTHR43687">
    <property type="entry name" value="ADENYLYLSULFATE REDUCTASE, BETA SUBUNIT"/>
    <property type="match status" value="1"/>
</dbReference>
<keyword evidence="2" id="KW-0813">Transport</keyword>
<keyword evidence="5" id="KW-0677">Repeat</keyword>
<evidence type="ECO:0000256" key="2">
    <source>
        <dbReference type="ARBA" id="ARBA00022448"/>
    </source>
</evidence>
<evidence type="ECO:0000256" key="4">
    <source>
        <dbReference type="ARBA" id="ARBA00022723"/>
    </source>
</evidence>
<dbReference type="GO" id="GO:0010181">
    <property type="term" value="F:FMN binding"/>
    <property type="evidence" value="ECO:0007669"/>
    <property type="project" value="InterPro"/>
</dbReference>
<dbReference type="OrthoDB" id="9798098at2"/>
<dbReference type="AlphaFoldDB" id="A0A401FZQ5"/>
<dbReference type="Pfam" id="PF00037">
    <property type="entry name" value="Fer4"/>
    <property type="match status" value="1"/>
</dbReference>
<keyword evidence="6" id="KW-0249">Electron transport</keyword>
<dbReference type="SUPFAM" id="SSF52218">
    <property type="entry name" value="Flavoproteins"/>
    <property type="match status" value="1"/>
</dbReference>
<comment type="cofactor">
    <cofactor evidence="1">
        <name>FMN</name>
        <dbReference type="ChEBI" id="CHEBI:58210"/>
    </cofactor>
</comment>
<dbReference type="InterPro" id="IPR017900">
    <property type="entry name" value="4Fe4S_Fe_S_CS"/>
</dbReference>
<dbReference type="InterPro" id="IPR001226">
    <property type="entry name" value="Flavodoxin_CS"/>
</dbReference>
<evidence type="ECO:0000256" key="6">
    <source>
        <dbReference type="ARBA" id="ARBA00022982"/>
    </source>
</evidence>
<dbReference type="EMBL" id="BEXT01000001">
    <property type="protein sequence ID" value="GBC62472.1"/>
    <property type="molecule type" value="Genomic_DNA"/>
</dbReference>
<keyword evidence="8" id="KW-0411">Iron-sulfur</keyword>
<comment type="caution">
    <text evidence="11">The sequence shown here is derived from an EMBL/GenBank/DDBJ whole genome shotgun (WGS) entry which is preliminary data.</text>
</comment>
<dbReference type="InterPro" id="IPR029039">
    <property type="entry name" value="Flavoprotein-like_sf"/>
</dbReference>
<dbReference type="GO" id="GO:0009055">
    <property type="term" value="F:electron transfer activity"/>
    <property type="evidence" value="ECO:0007669"/>
    <property type="project" value="InterPro"/>
</dbReference>
<evidence type="ECO:0000259" key="10">
    <source>
        <dbReference type="PROSITE" id="PS51379"/>
    </source>
</evidence>
<evidence type="ECO:0000256" key="8">
    <source>
        <dbReference type="ARBA" id="ARBA00023014"/>
    </source>
</evidence>
<dbReference type="InterPro" id="IPR050572">
    <property type="entry name" value="Fe-S_Ferredoxin"/>
</dbReference>
<evidence type="ECO:0000256" key="3">
    <source>
        <dbReference type="ARBA" id="ARBA00022485"/>
    </source>
</evidence>
<dbReference type="GO" id="GO:0051539">
    <property type="term" value="F:4 iron, 4 sulfur cluster binding"/>
    <property type="evidence" value="ECO:0007669"/>
    <property type="project" value="UniProtKB-KW"/>
</dbReference>
<keyword evidence="3" id="KW-0004">4Fe-4S</keyword>
<dbReference type="Proteomes" id="UP000288096">
    <property type="component" value="Unassembled WGS sequence"/>
</dbReference>
<reference evidence="12" key="2">
    <citation type="submission" date="2019-01" db="EMBL/GenBank/DDBJ databases">
        <title>Genome sequence of Desulfonema ishimotonii strain Tokyo 01.</title>
        <authorList>
            <person name="Fukui M."/>
        </authorList>
    </citation>
    <scope>NUCLEOTIDE SEQUENCE [LARGE SCALE GENOMIC DNA]</scope>
    <source>
        <strain evidence="12">Tokyo 01</strain>
    </source>
</reference>
<dbReference type="GO" id="GO:0046872">
    <property type="term" value="F:metal ion binding"/>
    <property type="evidence" value="ECO:0007669"/>
    <property type="project" value="UniProtKB-KW"/>
</dbReference>
<keyword evidence="12" id="KW-1185">Reference proteome</keyword>
<dbReference type="PROSITE" id="PS50902">
    <property type="entry name" value="FLAVODOXIN_LIKE"/>
    <property type="match status" value="1"/>
</dbReference>
<accession>A0A401FZQ5</accession>
<evidence type="ECO:0000313" key="12">
    <source>
        <dbReference type="Proteomes" id="UP000288096"/>
    </source>
</evidence>
<dbReference type="InterPro" id="IPR047964">
    <property type="entry name" value="EFR1-like"/>
</dbReference>
<reference evidence="12" key="1">
    <citation type="submission" date="2017-11" db="EMBL/GenBank/DDBJ databases">
        <authorList>
            <person name="Watanabe M."/>
            <person name="Kojima H."/>
        </authorList>
    </citation>
    <scope>NUCLEOTIDE SEQUENCE [LARGE SCALE GENOMIC DNA]</scope>
    <source>
        <strain evidence="12">Tokyo 01</strain>
    </source>
</reference>
<proteinExistence type="predicted"/>
<feature type="domain" description="4Fe-4S ferredoxin-type" evidence="10">
    <location>
        <begin position="238"/>
        <end position="260"/>
    </location>
</feature>